<gene>
    <name evidence="9" type="ORF">SSS_7512</name>
</gene>
<sequence length="762" mass="90608">MSGTMFDLNQFRFLWPIKCGCNQQNDCSYYHQKNDCPESIELILTEDKWRLHMFEEQQKKLNDCKSQLDRFDIDQWSLHTNFTDFTSKIRGEISRDSNPYHCTFMVTRAWIKLYEILDVMKLIDPSMMENNQFHGLFLCEAPGAFINATNHYIKANFHRMFSFEWLANTLNPYYENIDNNAYNTGNIMQKNFDHHLRLNNVYSSKNHGTETTRFYDLITGDGAFDCQDHFDQQEELVFKIIFAEIRTGLRFLKSNRNMVVKFFTFTDCRTISLLYFLSKFFRDIICYKPIASRASNSEVYVVCRGFYHEHYQNFGEKILSTIEDIPDRMILDLEIIDNEFIENLENLNNSLFDRQMNSINRNIQLFNSMNEQNRHEIEDGKILLARQFIEHFRIVNISMNENLTISSVLTTNRRRVHKQQKFYLIKLKYSFQSNKVPEFKTIKKIFITNDYYRGQSLIFNENKLQSFRLYHCNVEQFSFGQRFDEINNSKFVCNYLLKTFIWFKSICANKVFNKRLSYKNNLVDKKFDDFLQKYLHDKTIVEGDRCSLGSLMMNHSTVDFINNNIFDKKLSESERISQVHFIDLAINNDGDGCLALNTKDFEFCTEFRAKIQNLIRIIKPNDCLVLQTKPLLSRLSVGMLLLILTRFRNFLFQTVAIGNHLRLVCILDQYCSPNDSNSELLFQKFFDISNTNYWNDSLMEIFAVPSILANHRFSEAIWIANSHYLYLLLKSITEEWGEQIEMIINEDQKKKKKKRKLRNETD</sequence>
<feature type="binding site" evidence="7">
    <location>
        <position position="221"/>
    </location>
    <ligand>
        <name>S-adenosyl-L-methionine</name>
        <dbReference type="ChEBI" id="CHEBI:59789"/>
    </ligand>
</feature>
<dbReference type="Pfam" id="PF01728">
    <property type="entry name" value="FtsJ"/>
    <property type="match status" value="1"/>
</dbReference>
<protein>
    <recommendedName>
        <fullName evidence="2">Cap-specific mRNA (nucleoside-2'-O-)-methyltransferase 2</fullName>
        <ecNumber evidence="1">2.1.1.296</ecNumber>
    </recommendedName>
</protein>
<keyword evidence="11" id="KW-1185">Reference proteome</keyword>
<dbReference type="EMBL" id="WVUK01000059">
    <property type="protein sequence ID" value="KAF7491440.1"/>
    <property type="molecule type" value="Genomic_DNA"/>
</dbReference>
<dbReference type="SUPFAM" id="SSF53335">
    <property type="entry name" value="S-adenosyl-L-methionine-dependent methyltransferases"/>
    <property type="match status" value="1"/>
</dbReference>
<comment type="caution">
    <text evidence="7">Lacks conserved residue(s) required for the propagation of feature annotation.</text>
</comment>
<keyword evidence="5 7" id="KW-0949">S-adenosyl-L-methionine</keyword>
<proteinExistence type="predicted"/>
<dbReference type="GO" id="GO:0006370">
    <property type="term" value="P:7-methylguanosine mRNA capping"/>
    <property type="evidence" value="ECO:0007669"/>
    <property type="project" value="TreeGrafter"/>
</dbReference>
<keyword evidence="4 7" id="KW-0808">Transferase</keyword>
<dbReference type="GO" id="GO:0120550">
    <property type="term" value="F:methyltransferase cap2 activity"/>
    <property type="evidence" value="ECO:0007669"/>
    <property type="project" value="UniProtKB-EC"/>
</dbReference>
<evidence type="ECO:0000256" key="4">
    <source>
        <dbReference type="ARBA" id="ARBA00022679"/>
    </source>
</evidence>
<evidence type="ECO:0000256" key="7">
    <source>
        <dbReference type="PROSITE-ProRule" id="PRU00946"/>
    </source>
</evidence>
<keyword evidence="3 7" id="KW-0489">Methyltransferase</keyword>
<dbReference type="GO" id="GO:0005737">
    <property type="term" value="C:cytoplasm"/>
    <property type="evidence" value="ECO:0007669"/>
    <property type="project" value="TreeGrafter"/>
</dbReference>
<dbReference type="OrthoDB" id="429597at2759"/>
<dbReference type="EnsemblMetazoa" id="SSS_7512s_mrna">
    <property type="protein sequence ID" value="KAF7491440.1"/>
    <property type="gene ID" value="SSS_7512"/>
</dbReference>
<evidence type="ECO:0000313" key="11">
    <source>
        <dbReference type="Proteomes" id="UP000070412"/>
    </source>
</evidence>
<feature type="active site" description="Proton acceptor" evidence="7">
    <location>
        <position position="261"/>
    </location>
</feature>
<dbReference type="InterPro" id="IPR029063">
    <property type="entry name" value="SAM-dependent_MTases_sf"/>
</dbReference>
<dbReference type="Gene3D" id="3.40.50.12760">
    <property type="match status" value="1"/>
</dbReference>
<feature type="binding site" evidence="7">
    <location>
        <position position="143"/>
    </location>
    <ligand>
        <name>S-adenosyl-L-methionine</name>
        <dbReference type="ChEBI" id="CHEBI:59789"/>
    </ligand>
</feature>
<reference evidence="10" key="3">
    <citation type="submission" date="2022-06" db="UniProtKB">
        <authorList>
            <consortium name="EnsemblMetazoa"/>
        </authorList>
    </citation>
    <scope>IDENTIFICATION</scope>
</reference>
<evidence type="ECO:0000313" key="9">
    <source>
        <dbReference type="EMBL" id="KAF7491440.1"/>
    </source>
</evidence>
<dbReference type="InterPro" id="IPR025807">
    <property type="entry name" value="Adrift-typ_MeTrfase"/>
</dbReference>
<dbReference type="InterPro" id="IPR050851">
    <property type="entry name" value="mRNA_Cap_2O-Ribose_MeTrfase"/>
</dbReference>
<dbReference type="PANTHER" id="PTHR16121">
    <property type="entry name" value="CAP-SPECIFIC MRNA (NUCLEOSIDE-2'-O-)-METHYLTRANSFERASE 1-RELATED"/>
    <property type="match status" value="1"/>
</dbReference>
<organism evidence="9">
    <name type="scientific">Sarcoptes scabiei</name>
    <name type="common">Itch mite</name>
    <name type="synonym">Acarus scabiei</name>
    <dbReference type="NCBI Taxonomy" id="52283"/>
    <lineage>
        <taxon>Eukaryota</taxon>
        <taxon>Metazoa</taxon>
        <taxon>Ecdysozoa</taxon>
        <taxon>Arthropoda</taxon>
        <taxon>Chelicerata</taxon>
        <taxon>Arachnida</taxon>
        <taxon>Acari</taxon>
        <taxon>Acariformes</taxon>
        <taxon>Sarcoptiformes</taxon>
        <taxon>Astigmata</taxon>
        <taxon>Psoroptidia</taxon>
        <taxon>Sarcoptoidea</taxon>
        <taxon>Sarcoptidae</taxon>
        <taxon>Sarcoptinae</taxon>
        <taxon>Sarcoptes</taxon>
    </lineage>
</organism>
<accession>A0A834R6I1</accession>
<evidence type="ECO:0000313" key="10">
    <source>
        <dbReference type="EnsemblMetazoa" id="KAF7491440.1"/>
    </source>
</evidence>
<reference evidence="9" key="2">
    <citation type="submission" date="2020-01" db="EMBL/GenBank/DDBJ databases">
        <authorList>
            <person name="Korhonen P.K.K."/>
            <person name="Guangxu M.G."/>
            <person name="Wang T.W."/>
            <person name="Stroehlein A.J.S."/>
            <person name="Young N.D."/>
            <person name="Ang C.-S.A."/>
            <person name="Fernando D.W.F."/>
            <person name="Lu H.L."/>
            <person name="Taylor S.T."/>
            <person name="Ehtesham M.E.M."/>
            <person name="Najaraj S.H.N."/>
            <person name="Harsha G.H.G."/>
            <person name="Madugundu A.M."/>
            <person name="Renuse S.R."/>
            <person name="Holt D.H."/>
            <person name="Pandey A.P."/>
            <person name="Papenfuss A.P."/>
            <person name="Gasser R.B.G."/>
            <person name="Fischer K.F."/>
        </authorList>
    </citation>
    <scope>NUCLEOTIDE SEQUENCE</scope>
    <source>
        <strain evidence="9">SSS_KF_BRIS2020</strain>
    </source>
</reference>
<dbReference type="PROSITE" id="PS51614">
    <property type="entry name" value="SAM_MT_ADRIFT"/>
    <property type="match status" value="1"/>
</dbReference>
<dbReference type="Proteomes" id="UP000070412">
    <property type="component" value="Unassembled WGS sequence"/>
</dbReference>
<reference evidence="11" key="1">
    <citation type="journal article" date="2020" name="PLoS Negl. Trop. Dis.">
        <title>High-quality nuclear genome for Sarcoptes scabiei-A critical resource for a neglected parasite.</title>
        <authorList>
            <person name="Korhonen P.K."/>
            <person name="Gasser R.B."/>
            <person name="Ma G."/>
            <person name="Wang T."/>
            <person name="Stroehlein A.J."/>
            <person name="Young N.D."/>
            <person name="Ang C.S."/>
            <person name="Fernando D.D."/>
            <person name="Lu H.C."/>
            <person name="Taylor S."/>
            <person name="Reynolds S.L."/>
            <person name="Mofiz E."/>
            <person name="Najaraj S.H."/>
            <person name="Gowda H."/>
            <person name="Madugundu A."/>
            <person name="Renuse S."/>
            <person name="Holt D."/>
            <person name="Pandey A."/>
            <person name="Papenfuss A.T."/>
            <person name="Fischer K."/>
        </authorList>
    </citation>
    <scope>NUCLEOTIDE SEQUENCE [LARGE SCALE GENOMIC DNA]</scope>
</reference>
<evidence type="ECO:0000256" key="1">
    <source>
        <dbReference type="ARBA" id="ARBA00012770"/>
    </source>
</evidence>
<comment type="catalytic activity">
    <reaction evidence="6">
        <text>a 5'-end (N(7)-methyl 5'-triphosphoguanosine)-(2'-O-methyl-ribonucleoside)-(ribonucleotide) in mRNA + S-adenosyl-L-methionine = a 5'-end (N(7)-methyl 5'-triphosphoguanosine)-(2'-O-methyl-ribonucleoside)-(2'-O-methyl-ribonucleotide) in mRNA + S-adenosyl-L-homocysteine + H(+)</text>
        <dbReference type="Rhea" id="RHEA:67024"/>
        <dbReference type="Rhea" id="RHEA-COMP:17169"/>
        <dbReference type="Rhea" id="RHEA-COMP:17170"/>
        <dbReference type="ChEBI" id="CHEBI:15378"/>
        <dbReference type="ChEBI" id="CHEBI:57856"/>
        <dbReference type="ChEBI" id="CHEBI:59789"/>
        <dbReference type="ChEBI" id="CHEBI:167612"/>
        <dbReference type="ChEBI" id="CHEBI:167614"/>
        <dbReference type="EC" id="2.1.1.296"/>
    </reaction>
</comment>
<feature type="domain" description="Adrift-type SAM-dependent 2'-O-MTase" evidence="8">
    <location>
        <begin position="104"/>
        <end position="308"/>
    </location>
</feature>
<evidence type="ECO:0000259" key="8">
    <source>
        <dbReference type="PROSITE" id="PS51614"/>
    </source>
</evidence>
<dbReference type="InterPro" id="IPR002877">
    <property type="entry name" value="RNA_MeTrfase_FtsJ_dom"/>
</dbReference>
<evidence type="ECO:0000256" key="2">
    <source>
        <dbReference type="ARBA" id="ARBA00021134"/>
    </source>
</evidence>
<evidence type="ECO:0000256" key="6">
    <source>
        <dbReference type="ARBA" id="ARBA00049477"/>
    </source>
</evidence>
<dbReference type="PANTHER" id="PTHR16121:SF2">
    <property type="entry name" value="CAP-SPECIFIC MRNA (NUCLEOSIDE-2'-O-)-METHYLTRANSFERASE 2"/>
    <property type="match status" value="1"/>
</dbReference>
<name>A0A834R6I1_SARSC</name>
<evidence type="ECO:0000256" key="5">
    <source>
        <dbReference type="ARBA" id="ARBA00022691"/>
    </source>
</evidence>
<dbReference type="AlphaFoldDB" id="A0A834R6I1"/>
<dbReference type="EC" id="2.1.1.296" evidence="1"/>
<dbReference type="GO" id="GO:0032259">
    <property type="term" value="P:methylation"/>
    <property type="evidence" value="ECO:0007669"/>
    <property type="project" value="UniProtKB-KW"/>
</dbReference>
<dbReference type="GO" id="GO:0004483">
    <property type="term" value="F:methyltransferase cap1 activity"/>
    <property type="evidence" value="ECO:0007669"/>
    <property type="project" value="TreeGrafter"/>
</dbReference>
<dbReference type="GO" id="GO:0005634">
    <property type="term" value="C:nucleus"/>
    <property type="evidence" value="ECO:0007669"/>
    <property type="project" value="UniProtKB-ARBA"/>
</dbReference>
<evidence type="ECO:0000256" key="3">
    <source>
        <dbReference type="ARBA" id="ARBA00022603"/>
    </source>
</evidence>